<evidence type="ECO:0000256" key="1">
    <source>
        <dbReference type="ARBA" id="ARBA00023125"/>
    </source>
</evidence>
<dbReference type="GO" id="GO:0003677">
    <property type="term" value="F:DNA binding"/>
    <property type="evidence" value="ECO:0007669"/>
    <property type="project" value="UniProtKB-KW"/>
</dbReference>
<protein>
    <recommendedName>
        <fullName evidence="2">AraC-type arabinose-binding/dimerisation domain-containing protein</fullName>
    </recommendedName>
</protein>
<reference evidence="3" key="1">
    <citation type="submission" date="2019-11" db="EMBL/GenBank/DDBJ databases">
        <title>Characterization of Clostridium perfringens isolates from swine manure treated agricultural soils.</title>
        <authorList>
            <person name="Wushke S.T."/>
        </authorList>
    </citation>
    <scope>NUCLEOTIDE SEQUENCE</scope>
    <source>
        <strain evidence="3">X26</strain>
    </source>
</reference>
<dbReference type="GO" id="GO:0006355">
    <property type="term" value="P:regulation of DNA-templated transcription"/>
    <property type="evidence" value="ECO:0007669"/>
    <property type="project" value="InterPro"/>
</dbReference>
<dbReference type="Proteomes" id="UP001291306">
    <property type="component" value="Unassembled WGS sequence"/>
</dbReference>
<comment type="caution">
    <text evidence="3">The sequence shown here is derived from an EMBL/GenBank/DDBJ whole genome shotgun (WGS) entry which is preliminary data.</text>
</comment>
<gene>
    <name evidence="3" type="ORF">GNF79_19035</name>
</gene>
<accession>A0AAW9ID85</accession>
<proteinExistence type="predicted"/>
<evidence type="ECO:0000259" key="2">
    <source>
        <dbReference type="Pfam" id="PF02311"/>
    </source>
</evidence>
<keyword evidence="1" id="KW-0238">DNA-binding</keyword>
<dbReference type="EMBL" id="WNVC01001040">
    <property type="protein sequence ID" value="MDZ5001114.1"/>
    <property type="molecule type" value="Genomic_DNA"/>
</dbReference>
<evidence type="ECO:0000313" key="3">
    <source>
        <dbReference type="EMBL" id="MDZ5001114.1"/>
    </source>
</evidence>
<dbReference type="Pfam" id="PF02311">
    <property type="entry name" value="AraC_binding"/>
    <property type="match status" value="1"/>
</dbReference>
<organism evidence="3 4">
    <name type="scientific">Clostridium perfringens</name>
    <dbReference type="NCBI Taxonomy" id="1502"/>
    <lineage>
        <taxon>Bacteria</taxon>
        <taxon>Bacillati</taxon>
        <taxon>Bacillota</taxon>
        <taxon>Clostridia</taxon>
        <taxon>Eubacteriales</taxon>
        <taxon>Clostridiaceae</taxon>
        <taxon>Clostridium</taxon>
    </lineage>
</organism>
<dbReference type="InterPro" id="IPR003313">
    <property type="entry name" value="AraC-bd"/>
</dbReference>
<evidence type="ECO:0000313" key="4">
    <source>
        <dbReference type="Proteomes" id="UP001291306"/>
    </source>
</evidence>
<dbReference type="SUPFAM" id="SSF51215">
    <property type="entry name" value="Regulatory protein AraC"/>
    <property type="match status" value="1"/>
</dbReference>
<name>A0AAW9ID85_CLOPF</name>
<sequence length="131" mass="15252">MLWEGKILLREIVPKSIGFKFISNVPLIMIRGIGWEKITDHNYIWDGRKRSGDYCLLQYTISGRGEIEIKGKIYSLEKGDCFLVNVPGEHCYCLPKSSNYLEILYIEFSKEAMAFFHNINYIKGNVIHIEE</sequence>
<dbReference type="AlphaFoldDB" id="A0AAW9ID85"/>
<feature type="non-terminal residue" evidence="3">
    <location>
        <position position="131"/>
    </location>
</feature>
<feature type="domain" description="AraC-type arabinose-binding/dimerisation" evidence="2">
    <location>
        <begin position="50"/>
        <end position="116"/>
    </location>
</feature>
<dbReference type="InterPro" id="IPR037923">
    <property type="entry name" value="HTH-like"/>
</dbReference>